<dbReference type="AlphaFoldDB" id="A0A3B0XLF9"/>
<name>A0A3B0XLF9_9ZZZZ</name>
<gene>
    <name evidence="1" type="ORF">MNBD_GAMMA10-2750</name>
</gene>
<protein>
    <submittedName>
        <fullName evidence="1">Uncharacterized protein</fullName>
    </submittedName>
</protein>
<reference evidence="1" key="1">
    <citation type="submission" date="2018-06" db="EMBL/GenBank/DDBJ databases">
        <authorList>
            <person name="Zhirakovskaya E."/>
        </authorList>
    </citation>
    <scope>NUCLEOTIDE SEQUENCE</scope>
</reference>
<evidence type="ECO:0000313" key="1">
    <source>
        <dbReference type="EMBL" id="VAW69335.1"/>
    </source>
</evidence>
<accession>A0A3B0XLF9</accession>
<dbReference type="EMBL" id="UOFJ01000414">
    <property type="protein sequence ID" value="VAW69335.1"/>
    <property type="molecule type" value="Genomic_DNA"/>
</dbReference>
<organism evidence="1">
    <name type="scientific">hydrothermal vent metagenome</name>
    <dbReference type="NCBI Taxonomy" id="652676"/>
    <lineage>
        <taxon>unclassified sequences</taxon>
        <taxon>metagenomes</taxon>
        <taxon>ecological metagenomes</taxon>
    </lineage>
</organism>
<proteinExistence type="predicted"/>
<sequence length="85" mass="9927">MNRDTDQTILVWSEVIVVFNSLIRNIEYLREQITSDSLDDDALYDAEEELNDYVMLLAVLRQRYAEIVDKGELTDSLSRKIRAIC</sequence>